<dbReference type="EMBL" id="AEUW02000001">
    <property type="protein sequence ID" value="EHJ51826.1"/>
    <property type="molecule type" value="Genomic_DNA"/>
</dbReference>
<keyword evidence="2" id="KW-1185">Reference proteome</keyword>
<comment type="caution">
    <text evidence="1">The sequence shown here is derived from an EMBL/GenBank/DDBJ whole genome shotgun (WGS) entry which is preliminary data.</text>
</comment>
<evidence type="ECO:0000313" key="1">
    <source>
        <dbReference type="EMBL" id="EHJ51826.1"/>
    </source>
</evidence>
<proteinExistence type="predicted"/>
<organism evidence="1 2">
    <name type="scientific">Streptococcus macacae NCTC 11558</name>
    <dbReference type="NCBI Taxonomy" id="764298"/>
    <lineage>
        <taxon>Bacteria</taxon>
        <taxon>Bacillati</taxon>
        <taxon>Bacillota</taxon>
        <taxon>Bacilli</taxon>
        <taxon>Lactobacillales</taxon>
        <taxon>Streptococcaceae</taxon>
        <taxon>Streptococcus</taxon>
    </lineage>
</organism>
<sequence length="106" mass="13303">MDRKTYERLEDAHLAKLRQFDEAEWDLYDLKNENKRIWDEGQMMIQDIQMQIPEVNLNNFMFDLEERFDRFHRQVLQKEDDLEELRYQEKQAFMKKTESYKPSSFW</sequence>
<dbReference type="AlphaFoldDB" id="G5JYS4"/>
<evidence type="ECO:0000313" key="2">
    <source>
        <dbReference type="Proteomes" id="UP000003573"/>
    </source>
</evidence>
<dbReference type="RefSeq" id="WP_003079089.1">
    <property type="nucleotide sequence ID" value="NZ_AEUW02000001.1"/>
</dbReference>
<gene>
    <name evidence="1" type="ORF">STRMA_0338</name>
</gene>
<dbReference type="Proteomes" id="UP000003573">
    <property type="component" value="Unassembled WGS sequence"/>
</dbReference>
<name>G5JYS4_9STRE</name>
<accession>G5JYS4</accession>
<reference evidence="1 2" key="1">
    <citation type="journal article" date="2014" name="Int. J. Syst. Evol. Microbiol.">
        <title>Phylogenomics and the dynamic genome evolution of the genus Streptococcus.</title>
        <authorList>
            <consortium name="The Broad Institute Genome Sequencing Platform"/>
            <person name="Richards V.P."/>
            <person name="Palmer S.R."/>
            <person name="Pavinski Bitar P.D."/>
            <person name="Qin X."/>
            <person name="Weinstock G.M."/>
            <person name="Highlander S.K."/>
            <person name="Town C.D."/>
            <person name="Burne R.A."/>
            <person name="Stanhope M.J."/>
        </authorList>
    </citation>
    <scope>NUCLEOTIDE SEQUENCE [LARGE SCALE GENOMIC DNA]</scope>
    <source>
        <strain evidence="1 2">NCTC 11558</strain>
    </source>
</reference>
<protein>
    <submittedName>
        <fullName evidence="1">Uncharacterized protein</fullName>
    </submittedName>
</protein>
<dbReference type="STRING" id="764298.STRMA_0338"/>